<organism evidence="1 2">
    <name type="scientific">Candidatus Yanofskybacteria bacterium RIFCSPHIGHO2_02_FULL_46_19</name>
    <dbReference type="NCBI Taxonomy" id="1802684"/>
    <lineage>
        <taxon>Bacteria</taxon>
        <taxon>Candidatus Yanofskyibacteriota</taxon>
    </lineage>
</organism>
<evidence type="ECO:0000313" key="2">
    <source>
        <dbReference type="Proteomes" id="UP000177796"/>
    </source>
</evidence>
<reference evidence="1 2" key="1">
    <citation type="journal article" date="2016" name="Nat. Commun.">
        <title>Thousands of microbial genomes shed light on interconnected biogeochemical processes in an aquifer system.</title>
        <authorList>
            <person name="Anantharaman K."/>
            <person name="Brown C.T."/>
            <person name="Hug L.A."/>
            <person name="Sharon I."/>
            <person name="Castelle C.J."/>
            <person name="Probst A.J."/>
            <person name="Thomas B.C."/>
            <person name="Singh A."/>
            <person name="Wilkins M.J."/>
            <person name="Karaoz U."/>
            <person name="Brodie E.L."/>
            <person name="Williams K.H."/>
            <person name="Hubbard S.S."/>
            <person name="Banfield J.F."/>
        </authorList>
    </citation>
    <scope>NUCLEOTIDE SEQUENCE [LARGE SCALE GENOMIC DNA]</scope>
</reference>
<comment type="caution">
    <text evidence="1">The sequence shown here is derived from an EMBL/GenBank/DDBJ whole genome shotgun (WGS) entry which is preliminary data.</text>
</comment>
<protein>
    <submittedName>
        <fullName evidence="1">Uncharacterized protein</fullName>
    </submittedName>
</protein>
<dbReference type="EMBL" id="MGJY01000028">
    <property type="protein sequence ID" value="OGN15477.1"/>
    <property type="molecule type" value="Genomic_DNA"/>
</dbReference>
<proteinExistence type="predicted"/>
<dbReference type="Proteomes" id="UP000177796">
    <property type="component" value="Unassembled WGS sequence"/>
</dbReference>
<accession>A0A1F8FQR7</accession>
<name>A0A1F8FQR7_9BACT</name>
<evidence type="ECO:0000313" key="1">
    <source>
        <dbReference type="EMBL" id="OGN15477.1"/>
    </source>
</evidence>
<gene>
    <name evidence="1" type="ORF">A3C81_01105</name>
</gene>
<dbReference type="AlphaFoldDB" id="A0A1F8FQR7"/>
<sequence>MFVICEISYFWASTLLQYLTGADGGIWFQLSSASASSAITLPRGDFRQLLKSHRSGIQTLAQKQ</sequence>